<reference evidence="1" key="1">
    <citation type="journal article" date="2023" name="GigaByte">
        <title>Genome assembly of the bearded iris, Iris pallida Lam.</title>
        <authorList>
            <person name="Bruccoleri R.E."/>
            <person name="Oakeley E.J."/>
            <person name="Faust A.M.E."/>
            <person name="Altorfer M."/>
            <person name="Dessus-Babus S."/>
            <person name="Burckhardt D."/>
            <person name="Oertli M."/>
            <person name="Naumann U."/>
            <person name="Petersen F."/>
            <person name="Wong J."/>
        </authorList>
    </citation>
    <scope>NUCLEOTIDE SEQUENCE</scope>
    <source>
        <strain evidence="1">GSM-AAB239-AS_SAM_17_03QT</strain>
    </source>
</reference>
<gene>
    <name evidence="1" type="ORF">M6B38_394475</name>
</gene>
<dbReference type="PROSITE" id="PS51257">
    <property type="entry name" value="PROKAR_LIPOPROTEIN"/>
    <property type="match status" value="1"/>
</dbReference>
<comment type="caution">
    <text evidence="1">The sequence shown here is derived from an EMBL/GenBank/DDBJ whole genome shotgun (WGS) entry which is preliminary data.</text>
</comment>
<proteinExistence type="predicted"/>
<accession>A0AAX6FWX5</accession>
<reference evidence="1" key="2">
    <citation type="submission" date="2023-04" db="EMBL/GenBank/DDBJ databases">
        <authorList>
            <person name="Bruccoleri R.E."/>
            <person name="Oakeley E.J."/>
            <person name="Faust A.-M."/>
            <person name="Dessus-Babus S."/>
            <person name="Altorfer M."/>
            <person name="Burckhardt D."/>
            <person name="Oertli M."/>
            <person name="Naumann U."/>
            <person name="Petersen F."/>
            <person name="Wong J."/>
        </authorList>
    </citation>
    <scope>NUCLEOTIDE SEQUENCE</scope>
    <source>
        <strain evidence="1">GSM-AAB239-AS_SAM_17_03QT</strain>
        <tissue evidence="1">Leaf</tissue>
    </source>
</reference>
<evidence type="ECO:0000313" key="2">
    <source>
        <dbReference type="Proteomes" id="UP001140949"/>
    </source>
</evidence>
<dbReference type="AlphaFoldDB" id="A0AAX6FWX5"/>
<dbReference type="Proteomes" id="UP001140949">
    <property type="component" value="Unassembled WGS sequence"/>
</dbReference>
<dbReference type="EMBL" id="JANAVB010025196">
    <property type="protein sequence ID" value="KAJ6820949.1"/>
    <property type="molecule type" value="Genomic_DNA"/>
</dbReference>
<protein>
    <submittedName>
        <fullName evidence="1">Methyl-CpG-binding domain-containing protein 13</fullName>
    </submittedName>
</protein>
<sequence length="37" mass="4348">MRLELDNLAHLDFSTICRTISMVHIATLSCNLYFLEY</sequence>
<organism evidence="1 2">
    <name type="scientific">Iris pallida</name>
    <name type="common">Sweet iris</name>
    <dbReference type="NCBI Taxonomy" id="29817"/>
    <lineage>
        <taxon>Eukaryota</taxon>
        <taxon>Viridiplantae</taxon>
        <taxon>Streptophyta</taxon>
        <taxon>Embryophyta</taxon>
        <taxon>Tracheophyta</taxon>
        <taxon>Spermatophyta</taxon>
        <taxon>Magnoliopsida</taxon>
        <taxon>Liliopsida</taxon>
        <taxon>Asparagales</taxon>
        <taxon>Iridaceae</taxon>
        <taxon>Iridoideae</taxon>
        <taxon>Irideae</taxon>
        <taxon>Iris</taxon>
    </lineage>
</organism>
<evidence type="ECO:0000313" key="1">
    <source>
        <dbReference type="EMBL" id="KAJ6820949.1"/>
    </source>
</evidence>
<keyword evidence="2" id="KW-1185">Reference proteome</keyword>
<name>A0AAX6FWX5_IRIPA</name>